<dbReference type="InterPro" id="IPR023270">
    <property type="entry name" value="RCMT_NCL1"/>
</dbReference>
<dbReference type="KEGG" id="mpp:MICPUCDRAFT_45780"/>
<feature type="active site" description="Nucleophile" evidence="9">
    <location>
        <position position="341"/>
    </location>
</feature>
<sequence>MGGRGGRGFKRKGGDDRVLKRDFKKGKRDNVWDPSKERGGRGGGNGAGAYASYDKTNEKFEEYYKAQKIVPDGEWDDFMASLRTPLPTSFRINGSGKYAEDIRDQIENKLFAKVPDVVDAGAAAECEPTEPEVKPPTAVRWYPDRLAWQFNYSRQQLRRLPHLESIHEFVKRANEYGSITRQEVVSMIPAFFLKIEPHHLVLDMCAAPGSKTFQLLEMLHGGLNDPQALPEGFVVANDVDIKRCNLLTHQTKRVNSPGLLVTNHEAQNFPEIKSMGGRTFPFDSILCDVPCSGDGTMRKAPDIWPRWTVGNGNGLHPLQLKIAMRAAHLLKIGGRLVYSTCTFNPIEDEAVVAAMLKQSDGALELVDMSGEMPNLRRVPGVKTWQAWDKHGKHDAEGRPEGPFKCHPTMFSDAESDALPLERCMRVLPHQDDTGGFFIAVFDKKREMPAAPEDPNKKLRGPITVRTELTVDTAEQRVSVTLTLGGGRGGGGRGGGGYGGLDPILPVVDPGVIDSITTTYGIDREKLPLHKNAVTRTADNSRPKRVYMLSNGLREYLAADVRENLKVIAAGLKIFERQEHKDSAGDTCDYRLIIRPTLAELKLILQKRSLQLAPDPERPDKPLFTDDATRAEVTSAVAGSCVFLPRLGTAEERAALGAGGVLAPEELAIACWKGKSSVNLLVSKVETDHMLEKFGVDVSAAGGGGSVQGGGMEVN</sequence>
<dbReference type="Pfam" id="PF25376">
    <property type="entry name" value="Pre-PUA_NSUN2"/>
    <property type="match status" value="1"/>
</dbReference>
<evidence type="ECO:0000259" key="11">
    <source>
        <dbReference type="PROSITE" id="PS51686"/>
    </source>
</evidence>
<dbReference type="PROSITE" id="PS51686">
    <property type="entry name" value="SAM_MT_RSMB_NOP"/>
    <property type="match status" value="1"/>
</dbReference>
<dbReference type="InterPro" id="IPR001678">
    <property type="entry name" value="MeTrfase_RsmB-F_NOP2_dom"/>
</dbReference>
<dbReference type="PRINTS" id="PR02011">
    <property type="entry name" value="RCMTNCL1"/>
</dbReference>
<evidence type="ECO:0000256" key="10">
    <source>
        <dbReference type="SAM" id="MobiDB-lite"/>
    </source>
</evidence>
<evidence type="ECO:0000256" key="7">
    <source>
        <dbReference type="ARBA" id="ARBA00022884"/>
    </source>
</evidence>
<accession>C1MZW6</accession>
<dbReference type="Pfam" id="PF01189">
    <property type="entry name" value="Methyltr_RsmB-F"/>
    <property type="match status" value="1"/>
</dbReference>
<dbReference type="GeneID" id="9686465"/>
<dbReference type="PRINTS" id="PR02008">
    <property type="entry name" value="RCMTFAMILY"/>
</dbReference>
<feature type="region of interest" description="Disordered" evidence="10">
    <location>
        <begin position="1"/>
        <end position="50"/>
    </location>
</feature>
<keyword evidence="2" id="KW-0820">tRNA-binding</keyword>
<dbReference type="PANTHER" id="PTHR22808:SF1">
    <property type="entry name" value="RNA CYTOSINE-C(5)-METHYLTRANSFERASE NSUN2-RELATED"/>
    <property type="match status" value="1"/>
</dbReference>
<dbReference type="GO" id="GO:0016428">
    <property type="term" value="F:tRNA (cytidine-5-)-methyltransferase activity"/>
    <property type="evidence" value="ECO:0007669"/>
    <property type="project" value="InterPro"/>
</dbReference>
<evidence type="ECO:0000256" key="9">
    <source>
        <dbReference type="PROSITE-ProRule" id="PRU01023"/>
    </source>
</evidence>
<keyword evidence="6" id="KW-0819">tRNA processing</keyword>
<evidence type="ECO:0000313" key="13">
    <source>
        <dbReference type="Proteomes" id="UP000001876"/>
    </source>
</evidence>
<comment type="subcellular location">
    <subcellularLocation>
        <location evidence="1">Nucleus</location>
    </subcellularLocation>
</comment>
<keyword evidence="5 9" id="KW-0949">S-adenosyl-L-methionine</keyword>
<evidence type="ECO:0000256" key="5">
    <source>
        <dbReference type="ARBA" id="ARBA00022691"/>
    </source>
</evidence>
<dbReference type="RefSeq" id="XP_003061290.1">
    <property type="nucleotide sequence ID" value="XM_003061244.1"/>
</dbReference>
<reference evidence="12 13" key="1">
    <citation type="journal article" date="2009" name="Science">
        <title>Green evolution and dynamic adaptations revealed by genomes of the marine picoeukaryotes Micromonas.</title>
        <authorList>
            <person name="Worden A.Z."/>
            <person name="Lee J.H."/>
            <person name="Mock T."/>
            <person name="Rouze P."/>
            <person name="Simmons M.P."/>
            <person name="Aerts A.L."/>
            <person name="Allen A.E."/>
            <person name="Cuvelier M.L."/>
            <person name="Derelle E."/>
            <person name="Everett M.V."/>
            <person name="Foulon E."/>
            <person name="Grimwood J."/>
            <person name="Gundlach H."/>
            <person name="Henrissat B."/>
            <person name="Napoli C."/>
            <person name="McDonald S.M."/>
            <person name="Parker M.S."/>
            <person name="Rombauts S."/>
            <person name="Salamov A."/>
            <person name="Von Dassow P."/>
            <person name="Badger J.H."/>
            <person name="Coutinho P.M."/>
            <person name="Demir E."/>
            <person name="Dubchak I."/>
            <person name="Gentemann C."/>
            <person name="Eikrem W."/>
            <person name="Gready J.E."/>
            <person name="John U."/>
            <person name="Lanier W."/>
            <person name="Lindquist E.A."/>
            <person name="Lucas S."/>
            <person name="Mayer K.F."/>
            <person name="Moreau H."/>
            <person name="Not F."/>
            <person name="Otillar R."/>
            <person name="Panaud O."/>
            <person name="Pangilinan J."/>
            <person name="Paulsen I."/>
            <person name="Piegu B."/>
            <person name="Poliakov A."/>
            <person name="Robbens S."/>
            <person name="Schmutz J."/>
            <person name="Toulza E."/>
            <person name="Wyss T."/>
            <person name="Zelensky A."/>
            <person name="Zhou K."/>
            <person name="Armbrust E.V."/>
            <person name="Bhattacharya D."/>
            <person name="Goodenough U.W."/>
            <person name="Van de Peer Y."/>
            <person name="Grigoriev I.V."/>
        </authorList>
    </citation>
    <scope>NUCLEOTIDE SEQUENCE [LARGE SCALE GENOMIC DNA]</scope>
    <source>
        <strain evidence="12 13">CCMP1545</strain>
    </source>
</reference>
<feature type="binding site" evidence="9">
    <location>
        <position position="288"/>
    </location>
    <ligand>
        <name>S-adenosyl-L-methionine</name>
        <dbReference type="ChEBI" id="CHEBI:59789"/>
    </ligand>
</feature>
<dbReference type="OMA" id="TQRKHFQ"/>
<protein>
    <submittedName>
        <fullName evidence="12">Predicted protein</fullName>
    </submittedName>
</protein>
<keyword evidence="8" id="KW-0539">Nucleus</keyword>
<keyword evidence="7 9" id="KW-0694">RNA-binding</keyword>
<name>C1MZW6_MICPC</name>
<dbReference type="Proteomes" id="UP000001876">
    <property type="component" value="Unassembled WGS sequence"/>
</dbReference>
<dbReference type="InterPro" id="IPR057286">
    <property type="entry name" value="PUA_NSUN2"/>
</dbReference>
<comment type="similarity">
    <text evidence="9">Belongs to the class I-like SAM-binding methyltransferase superfamily. RsmB/NOP family.</text>
</comment>
<dbReference type="InterPro" id="IPR029063">
    <property type="entry name" value="SAM-dependent_MTases_sf"/>
</dbReference>
<evidence type="ECO:0000256" key="4">
    <source>
        <dbReference type="ARBA" id="ARBA00022679"/>
    </source>
</evidence>
<dbReference type="AlphaFoldDB" id="C1MZW6"/>
<feature type="compositionally biased region" description="Basic and acidic residues" evidence="10">
    <location>
        <begin position="12"/>
        <end position="21"/>
    </location>
</feature>
<dbReference type="GO" id="GO:0030488">
    <property type="term" value="P:tRNA methylation"/>
    <property type="evidence" value="ECO:0007669"/>
    <property type="project" value="UniProtKB-ARBA"/>
</dbReference>
<evidence type="ECO:0000256" key="1">
    <source>
        <dbReference type="ARBA" id="ARBA00004123"/>
    </source>
</evidence>
<dbReference type="FunFam" id="3.40.50.150:FF:000271">
    <property type="entry name" value="NOL1/NOP2/Sun family protein"/>
    <property type="match status" value="1"/>
</dbReference>
<dbReference type="Gene3D" id="3.40.50.150">
    <property type="entry name" value="Vaccinia Virus protein VP39"/>
    <property type="match status" value="1"/>
</dbReference>
<dbReference type="eggNOG" id="KOG2198">
    <property type="taxonomic scope" value="Eukaryota"/>
</dbReference>
<dbReference type="GO" id="GO:0000049">
    <property type="term" value="F:tRNA binding"/>
    <property type="evidence" value="ECO:0007669"/>
    <property type="project" value="UniProtKB-KW"/>
</dbReference>
<organism evidence="13">
    <name type="scientific">Micromonas pusilla (strain CCMP1545)</name>
    <name type="common">Picoplanktonic green alga</name>
    <dbReference type="NCBI Taxonomy" id="564608"/>
    <lineage>
        <taxon>Eukaryota</taxon>
        <taxon>Viridiplantae</taxon>
        <taxon>Chlorophyta</taxon>
        <taxon>Mamiellophyceae</taxon>
        <taxon>Mamiellales</taxon>
        <taxon>Mamiellaceae</taxon>
        <taxon>Micromonas</taxon>
    </lineage>
</organism>
<comment type="caution">
    <text evidence="9">Lacks conserved residue(s) required for the propagation of feature annotation.</text>
</comment>
<feature type="binding site" evidence="9">
    <location>
        <position position="238"/>
    </location>
    <ligand>
        <name>S-adenosyl-L-methionine</name>
        <dbReference type="ChEBI" id="CHEBI:59789"/>
    </ligand>
</feature>
<keyword evidence="13" id="KW-1185">Reference proteome</keyword>
<evidence type="ECO:0000256" key="2">
    <source>
        <dbReference type="ARBA" id="ARBA00022555"/>
    </source>
</evidence>
<dbReference type="InterPro" id="IPR057285">
    <property type="entry name" value="Pre-PUA_NSUN2"/>
</dbReference>
<feature type="binding site" evidence="9">
    <location>
        <begin position="205"/>
        <end position="211"/>
    </location>
    <ligand>
        <name>S-adenosyl-L-methionine</name>
        <dbReference type="ChEBI" id="CHEBI:59789"/>
    </ligand>
</feature>
<dbReference type="SUPFAM" id="SSF53335">
    <property type="entry name" value="S-adenosyl-L-methionine-dependent methyltransferases"/>
    <property type="match status" value="1"/>
</dbReference>
<keyword evidence="3 9" id="KW-0489">Methyltransferase</keyword>
<feature type="domain" description="SAM-dependent MTase RsmB/NOP-type" evidence="11">
    <location>
        <begin position="78"/>
        <end position="444"/>
    </location>
</feature>
<dbReference type="Pfam" id="PF25378">
    <property type="entry name" value="PUA_NSUN2"/>
    <property type="match status" value="1"/>
</dbReference>
<dbReference type="STRING" id="564608.C1MZW6"/>
<feature type="compositionally biased region" description="Basic and acidic residues" evidence="10">
    <location>
        <begin position="28"/>
        <end position="40"/>
    </location>
</feature>
<evidence type="ECO:0000256" key="8">
    <source>
        <dbReference type="ARBA" id="ARBA00023242"/>
    </source>
</evidence>
<dbReference type="GO" id="GO:0005634">
    <property type="term" value="C:nucleus"/>
    <property type="evidence" value="ECO:0007669"/>
    <property type="project" value="UniProtKB-SubCell"/>
</dbReference>
<proteinExistence type="inferred from homology"/>
<dbReference type="PANTHER" id="PTHR22808">
    <property type="entry name" value="NCL1 YEAST -RELATED NOL1/NOP2/FMU SUN DOMAIN-CONTAINING"/>
    <property type="match status" value="1"/>
</dbReference>
<evidence type="ECO:0000256" key="6">
    <source>
        <dbReference type="ARBA" id="ARBA00022694"/>
    </source>
</evidence>
<dbReference type="InterPro" id="IPR049560">
    <property type="entry name" value="MeTrfase_RsmB-F_NOP2_cat"/>
</dbReference>
<evidence type="ECO:0000313" key="12">
    <source>
        <dbReference type="EMBL" id="EEH54940.1"/>
    </source>
</evidence>
<evidence type="ECO:0000256" key="3">
    <source>
        <dbReference type="ARBA" id="ARBA00022603"/>
    </source>
</evidence>
<dbReference type="OrthoDB" id="6093671at2759"/>
<gene>
    <name evidence="12" type="ORF">MICPUCDRAFT_45780</name>
</gene>
<dbReference type="InterPro" id="IPR023267">
    <property type="entry name" value="RCMT"/>
</dbReference>
<keyword evidence="4 9" id="KW-0808">Transferase</keyword>
<dbReference type="EMBL" id="GG663743">
    <property type="protein sequence ID" value="EEH54940.1"/>
    <property type="molecule type" value="Genomic_DNA"/>
</dbReference>